<keyword evidence="1" id="KW-0812">Transmembrane</keyword>
<dbReference type="AlphaFoldDB" id="A0A4Q0YQB6"/>
<proteinExistence type="predicted"/>
<feature type="transmembrane region" description="Helical" evidence="1">
    <location>
        <begin position="6"/>
        <end position="28"/>
    </location>
</feature>
<gene>
    <name evidence="2" type="ORF">CS022_16825</name>
</gene>
<keyword evidence="3" id="KW-1185">Reference proteome</keyword>
<keyword evidence="1" id="KW-0472">Membrane</keyword>
<name>A0A4Q0YQB6_9GAMM</name>
<evidence type="ECO:0000313" key="2">
    <source>
        <dbReference type="EMBL" id="RXJ72214.1"/>
    </source>
</evidence>
<dbReference type="EMBL" id="PEIB01000024">
    <property type="protein sequence ID" value="RXJ72214.1"/>
    <property type="molecule type" value="Genomic_DNA"/>
</dbReference>
<comment type="caution">
    <text evidence="2">The sequence shown here is derived from an EMBL/GenBank/DDBJ whole genome shotgun (WGS) entry which is preliminary data.</text>
</comment>
<dbReference type="RefSeq" id="WP_129123232.1">
    <property type="nucleotide sequence ID" value="NZ_PEIB01000024.1"/>
</dbReference>
<dbReference type="Proteomes" id="UP000290287">
    <property type="component" value="Unassembled WGS sequence"/>
</dbReference>
<reference evidence="2 3" key="1">
    <citation type="submission" date="2017-10" db="EMBL/GenBank/DDBJ databases">
        <title>Nyctiphanis sp. nov., isolated from the stomach of the euphausiid Nyctiphanes simplex (Hansen, 1911) in the Gulf of California.</title>
        <authorList>
            <person name="Gomez-Gil B."/>
            <person name="Aguilar-Mendez M."/>
            <person name="Lopez-Cortes A."/>
            <person name="Gomez-Gutierrez J."/>
            <person name="Roque A."/>
            <person name="Lang E."/>
            <person name="Gonzalez-Castillo A."/>
        </authorList>
    </citation>
    <scope>NUCLEOTIDE SEQUENCE [LARGE SCALE GENOMIC DNA]</scope>
    <source>
        <strain evidence="2 3">CAIM 600</strain>
    </source>
</reference>
<evidence type="ECO:0000313" key="3">
    <source>
        <dbReference type="Proteomes" id="UP000290287"/>
    </source>
</evidence>
<protein>
    <submittedName>
        <fullName evidence="2">Uncharacterized protein</fullName>
    </submittedName>
</protein>
<keyword evidence="1" id="KW-1133">Transmembrane helix</keyword>
<accession>A0A4Q0YQB6</accession>
<sequence>MIFDVALVLSALLCSLVSGLLLSYAILVMPGIKSFDDKNFIKTFQVTDRIIQNNHPLFMMIWLGSAISVIVSMIIASTNCTVSISI</sequence>
<feature type="transmembrane region" description="Helical" evidence="1">
    <location>
        <begin position="57"/>
        <end position="76"/>
    </location>
</feature>
<evidence type="ECO:0000256" key="1">
    <source>
        <dbReference type="SAM" id="Phobius"/>
    </source>
</evidence>
<dbReference type="OrthoDB" id="428263at2"/>
<organism evidence="2 3">
    <name type="scientific">Veronia nyctiphanis</name>
    <dbReference type="NCBI Taxonomy" id="1278244"/>
    <lineage>
        <taxon>Bacteria</taxon>
        <taxon>Pseudomonadati</taxon>
        <taxon>Pseudomonadota</taxon>
        <taxon>Gammaproteobacteria</taxon>
        <taxon>Vibrionales</taxon>
        <taxon>Vibrionaceae</taxon>
        <taxon>Veronia</taxon>
    </lineage>
</organism>